<proteinExistence type="predicted"/>
<protein>
    <submittedName>
        <fullName evidence="1">Uncharacterized protein</fullName>
    </submittedName>
</protein>
<name>A0A2G9TZ61_TELCI</name>
<dbReference type="AlphaFoldDB" id="A0A2G9TZ61"/>
<organism evidence="1 2">
    <name type="scientific">Teladorsagia circumcincta</name>
    <name type="common">Brown stomach worm</name>
    <name type="synonym">Ostertagia circumcincta</name>
    <dbReference type="NCBI Taxonomy" id="45464"/>
    <lineage>
        <taxon>Eukaryota</taxon>
        <taxon>Metazoa</taxon>
        <taxon>Ecdysozoa</taxon>
        <taxon>Nematoda</taxon>
        <taxon>Chromadorea</taxon>
        <taxon>Rhabditida</taxon>
        <taxon>Rhabditina</taxon>
        <taxon>Rhabditomorpha</taxon>
        <taxon>Strongyloidea</taxon>
        <taxon>Trichostrongylidae</taxon>
        <taxon>Teladorsagia</taxon>
    </lineage>
</organism>
<sequence length="212" mass="24534">MTVLTDVFGNRLVWENDLHHVAEEALEFSERMAYGCFGPYSNNLSVQQNEQNMLMPARSSSCASFASKRESSEDNVKDDDDHLLACLLTRHFDPRRMADAAARMITTKNGSILMQKCMKLYVSPKRGDNAEEALSLMAVLTDVFGNRLVWENDLHHVAEEALEFSERMSEIVSLFNQIELQHKQTERKREEEESQMQYKIEKISLPRRTLNW</sequence>
<evidence type="ECO:0000313" key="1">
    <source>
        <dbReference type="EMBL" id="PIO63208.1"/>
    </source>
</evidence>
<dbReference type="OrthoDB" id="5807896at2759"/>
<keyword evidence="2" id="KW-1185">Reference proteome</keyword>
<dbReference type="EMBL" id="KZ351166">
    <property type="protein sequence ID" value="PIO63208.1"/>
    <property type="molecule type" value="Genomic_DNA"/>
</dbReference>
<gene>
    <name evidence="1" type="ORF">TELCIR_15204</name>
</gene>
<reference evidence="1 2" key="1">
    <citation type="submission" date="2015-09" db="EMBL/GenBank/DDBJ databases">
        <title>Draft genome of the parasitic nematode Teladorsagia circumcincta isolate WARC Sus (inbred).</title>
        <authorList>
            <person name="Mitreva M."/>
        </authorList>
    </citation>
    <scope>NUCLEOTIDE SEQUENCE [LARGE SCALE GENOMIC DNA]</scope>
    <source>
        <strain evidence="1 2">S</strain>
    </source>
</reference>
<accession>A0A2G9TZ61</accession>
<dbReference type="Proteomes" id="UP000230423">
    <property type="component" value="Unassembled WGS sequence"/>
</dbReference>
<evidence type="ECO:0000313" key="2">
    <source>
        <dbReference type="Proteomes" id="UP000230423"/>
    </source>
</evidence>